<organism evidence="4">
    <name type="scientific">mine drainage metagenome</name>
    <dbReference type="NCBI Taxonomy" id="410659"/>
    <lineage>
        <taxon>unclassified sequences</taxon>
        <taxon>metagenomes</taxon>
        <taxon>ecological metagenomes</taxon>
    </lineage>
</organism>
<dbReference type="InterPro" id="IPR013105">
    <property type="entry name" value="TPR_2"/>
</dbReference>
<comment type="caution">
    <text evidence="4">The sequence shown here is derived from an EMBL/GenBank/DDBJ whole genome shotgun (WGS) entry which is preliminary data.</text>
</comment>
<dbReference type="InterPro" id="IPR019734">
    <property type="entry name" value="TPR_rpt"/>
</dbReference>
<sequence>MYSIWPSTMHAIRPESQTRVLMWLTLAACIGYANVLGGAFQFDDYNVIVNEPHVHTWAGWLGGLGSGIRPLLKFSYTQNWTMGTGEAGFHLANLLIHLADTYLVYRLAQAYIRQQWQRDSLRQAPLFAALLFAVHPVNTEAVSYISGRSASLMTLFYLTALLSYVTGRTRDSKIHLYVVTPLLFILALGVKETAITFPFALLVWEMACGGRWQIAIKPQWPVWAVSVCAVLFFISSDSYFAQMQRSAAFNGLHGNIATQISGFAYLLRQWVLPLWLNIDPDLPLRTGFSGALLPLFFFIAAFVVMLVFWRRRPWLGFALAWVMLQLIPLYLFLPRLDIANERQMYLAGWPLFLAMSIELTLWLNAATLRLVAAALLLSLVSLTVLRNQVYANEISLWEDTVTKSPDKARVHNNLGHSYLLSNRNDEARREFTIALQLDPQLYQARYNLLQLEDENEERGRTSRP</sequence>
<reference evidence="4" key="1">
    <citation type="submission" date="2016-10" db="EMBL/GenBank/DDBJ databases">
        <title>Sequence of Gallionella enrichment culture.</title>
        <authorList>
            <person name="Poehlein A."/>
            <person name="Muehling M."/>
            <person name="Daniel R."/>
        </authorList>
    </citation>
    <scope>NUCLEOTIDE SEQUENCE</scope>
</reference>
<name>A0A1J5RTC0_9ZZZZ</name>
<dbReference type="SMART" id="SM00028">
    <property type="entry name" value="TPR"/>
    <property type="match status" value="1"/>
</dbReference>
<feature type="transmembrane region" description="Helical" evidence="3">
    <location>
        <begin position="149"/>
        <end position="167"/>
    </location>
</feature>
<evidence type="ECO:0000256" key="2">
    <source>
        <dbReference type="ARBA" id="ARBA00022803"/>
    </source>
</evidence>
<dbReference type="PANTHER" id="PTHR44227">
    <property type="match status" value="1"/>
</dbReference>
<proteinExistence type="predicted"/>
<accession>A0A1J5RTC0</accession>
<dbReference type="InterPro" id="IPR011990">
    <property type="entry name" value="TPR-like_helical_dom_sf"/>
</dbReference>
<evidence type="ECO:0000313" key="4">
    <source>
        <dbReference type="EMBL" id="OIQ98929.1"/>
    </source>
</evidence>
<dbReference type="Pfam" id="PF07719">
    <property type="entry name" value="TPR_2"/>
    <property type="match status" value="1"/>
</dbReference>
<feature type="transmembrane region" description="Helical" evidence="3">
    <location>
        <begin position="314"/>
        <end position="333"/>
    </location>
</feature>
<keyword evidence="3" id="KW-0472">Membrane</keyword>
<gene>
    <name evidence="4" type="ORF">GALL_190240</name>
</gene>
<dbReference type="AlphaFoldDB" id="A0A1J5RTC0"/>
<feature type="transmembrane region" description="Helical" evidence="3">
    <location>
        <begin position="370"/>
        <end position="389"/>
    </location>
</feature>
<dbReference type="EMBL" id="MLJW01000112">
    <property type="protein sequence ID" value="OIQ98929.1"/>
    <property type="molecule type" value="Genomic_DNA"/>
</dbReference>
<keyword evidence="1" id="KW-0677">Repeat</keyword>
<protein>
    <submittedName>
        <fullName evidence="4">Tetratricopeptide repeat protein</fullName>
    </submittedName>
</protein>
<feature type="transmembrane region" description="Helical" evidence="3">
    <location>
        <begin position="247"/>
        <end position="267"/>
    </location>
</feature>
<feature type="transmembrane region" description="Helical" evidence="3">
    <location>
        <begin position="220"/>
        <end position="240"/>
    </location>
</feature>
<evidence type="ECO:0000256" key="3">
    <source>
        <dbReference type="SAM" id="Phobius"/>
    </source>
</evidence>
<keyword evidence="2" id="KW-0802">TPR repeat</keyword>
<evidence type="ECO:0000256" key="1">
    <source>
        <dbReference type="ARBA" id="ARBA00022737"/>
    </source>
</evidence>
<dbReference type="PANTHER" id="PTHR44227:SF3">
    <property type="entry name" value="PROTEIN O-MANNOSYL-TRANSFERASE TMTC4"/>
    <property type="match status" value="1"/>
</dbReference>
<feature type="transmembrane region" description="Helical" evidence="3">
    <location>
        <begin position="20"/>
        <end position="42"/>
    </location>
</feature>
<keyword evidence="3" id="KW-1133">Transmembrane helix</keyword>
<dbReference type="Gene3D" id="1.25.40.10">
    <property type="entry name" value="Tetratricopeptide repeat domain"/>
    <property type="match status" value="1"/>
</dbReference>
<dbReference type="InterPro" id="IPR052346">
    <property type="entry name" value="O-mannosyl-transferase_TMTC"/>
</dbReference>
<feature type="transmembrane region" description="Helical" evidence="3">
    <location>
        <begin position="287"/>
        <end position="309"/>
    </location>
</feature>
<keyword evidence="3" id="KW-0812">Transmembrane</keyword>
<dbReference type="PROSITE" id="PS50005">
    <property type="entry name" value="TPR"/>
    <property type="match status" value="1"/>
</dbReference>
<dbReference type="SUPFAM" id="SSF48452">
    <property type="entry name" value="TPR-like"/>
    <property type="match status" value="1"/>
</dbReference>
<feature type="transmembrane region" description="Helical" evidence="3">
    <location>
        <begin position="174"/>
        <end position="200"/>
    </location>
</feature>